<name>A0AAD9JDA2_9ANNE</name>
<organism evidence="1 2">
    <name type="scientific">Paralvinella palmiformis</name>
    <dbReference type="NCBI Taxonomy" id="53620"/>
    <lineage>
        <taxon>Eukaryota</taxon>
        <taxon>Metazoa</taxon>
        <taxon>Spiralia</taxon>
        <taxon>Lophotrochozoa</taxon>
        <taxon>Annelida</taxon>
        <taxon>Polychaeta</taxon>
        <taxon>Sedentaria</taxon>
        <taxon>Canalipalpata</taxon>
        <taxon>Terebellida</taxon>
        <taxon>Terebelliformia</taxon>
        <taxon>Alvinellidae</taxon>
        <taxon>Paralvinella</taxon>
    </lineage>
</organism>
<keyword evidence="2" id="KW-1185">Reference proteome</keyword>
<gene>
    <name evidence="1" type="ORF">LSH36_403g03044</name>
</gene>
<dbReference type="EMBL" id="JAODUP010000403">
    <property type="protein sequence ID" value="KAK2150501.1"/>
    <property type="molecule type" value="Genomic_DNA"/>
</dbReference>
<evidence type="ECO:0000313" key="1">
    <source>
        <dbReference type="EMBL" id="KAK2150501.1"/>
    </source>
</evidence>
<sequence>NTFYSKLHQSDVKASPLSSLNSRQAIPAAEKITKEITMDNLHTAVNLCNHQGIGYHCPGK</sequence>
<accession>A0AAD9JDA2</accession>
<evidence type="ECO:0000313" key="2">
    <source>
        <dbReference type="Proteomes" id="UP001208570"/>
    </source>
</evidence>
<reference evidence="1" key="1">
    <citation type="journal article" date="2023" name="Mol. Biol. Evol.">
        <title>Third-Generation Sequencing Reveals the Adaptive Role of the Epigenome in Three Deep-Sea Polychaetes.</title>
        <authorList>
            <person name="Perez M."/>
            <person name="Aroh O."/>
            <person name="Sun Y."/>
            <person name="Lan Y."/>
            <person name="Juniper S.K."/>
            <person name="Young C.R."/>
            <person name="Angers B."/>
            <person name="Qian P.Y."/>
        </authorList>
    </citation>
    <scope>NUCLEOTIDE SEQUENCE</scope>
    <source>
        <strain evidence="1">P08H-3</strain>
    </source>
</reference>
<dbReference type="Proteomes" id="UP001208570">
    <property type="component" value="Unassembled WGS sequence"/>
</dbReference>
<comment type="caution">
    <text evidence="1">The sequence shown here is derived from an EMBL/GenBank/DDBJ whole genome shotgun (WGS) entry which is preliminary data.</text>
</comment>
<dbReference type="AlphaFoldDB" id="A0AAD9JDA2"/>
<feature type="non-terminal residue" evidence="1">
    <location>
        <position position="1"/>
    </location>
</feature>
<protein>
    <submittedName>
        <fullName evidence="1">Uncharacterized protein</fullName>
    </submittedName>
</protein>
<proteinExistence type="predicted"/>